<evidence type="ECO:0000256" key="4">
    <source>
        <dbReference type="ARBA" id="ARBA00016436"/>
    </source>
</evidence>
<dbReference type="PANTHER" id="PTHR42724">
    <property type="entry name" value="TETRAACYLDISACCHARIDE 4'-KINASE"/>
    <property type="match status" value="1"/>
</dbReference>
<keyword evidence="6 13" id="KW-0441">Lipid A biosynthesis</keyword>
<protein>
    <recommendedName>
        <fullName evidence="4 13">Tetraacyldisaccharide 4'-kinase</fullName>
        <ecNumber evidence="3 13">2.7.1.130</ecNumber>
    </recommendedName>
    <alternativeName>
        <fullName evidence="12 13">Lipid A 4'-kinase</fullName>
    </alternativeName>
</protein>
<evidence type="ECO:0000256" key="2">
    <source>
        <dbReference type="ARBA" id="ARBA00004870"/>
    </source>
</evidence>
<evidence type="ECO:0000256" key="6">
    <source>
        <dbReference type="ARBA" id="ARBA00022556"/>
    </source>
</evidence>
<evidence type="ECO:0000256" key="9">
    <source>
        <dbReference type="ARBA" id="ARBA00022777"/>
    </source>
</evidence>
<keyword evidence="11 13" id="KW-0443">Lipid metabolism</keyword>
<evidence type="ECO:0000256" key="1">
    <source>
        <dbReference type="ARBA" id="ARBA00002274"/>
    </source>
</evidence>
<keyword evidence="5 13" id="KW-0444">Lipid biosynthesis</keyword>
<dbReference type="GO" id="GO:0005886">
    <property type="term" value="C:plasma membrane"/>
    <property type="evidence" value="ECO:0007669"/>
    <property type="project" value="TreeGrafter"/>
</dbReference>
<evidence type="ECO:0000256" key="12">
    <source>
        <dbReference type="ARBA" id="ARBA00029757"/>
    </source>
</evidence>
<comment type="similarity">
    <text evidence="13">Belongs to the LpxK family.</text>
</comment>
<keyword evidence="10 13" id="KW-0067">ATP-binding</keyword>
<evidence type="ECO:0000256" key="3">
    <source>
        <dbReference type="ARBA" id="ARBA00012071"/>
    </source>
</evidence>
<evidence type="ECO:0000256" key="5">
    <source>
        <dbReference type="ARBA" id="ARBA00022516"/>
    </source>
</evidence>
<evidence type="ECO:0000313" key="14">
    <source>
        <dbReference type="EMBL" id="ASC04338.1"/>
    </source>
</evidence>
<comment type="catalytic activity">
    <reaction evidence="13">
        <text>a lipid A disaccharide + ATP = a lipid IVA + ADP + H(+)</text>
        <dbReference type="Rhea" id="RHEA:67840"/>
        <dbReference type="ChEBI" id="CHEBI:15378"/>
        <dbReference type="ChEBI" id="CHEBI:30616"/>
        <dbReference type="ChEBI" id="CHEBI:176343"/>
        <dbReference type="ChEBI" id="CHEBI:176425"/>
        <dbReference type="ChEBI" id="CHEBI:456216"/>
        <dbReference type="EC" id="2.7.1.130"/>
    </reaction>
</comment>
<dbReference type="Proteomes" id="UP000196816">
    <property type="component" value="Chromosome"/>
</dbReference>
<dbReference type="GO" id="GO:0005524">
    <property type="term" value="F:ATP binding"/>
    <property type="evidence" value="ECO:0007669"/>
    <property type="project" value="UniProtKB-UniRule"/>
</dbReference>
<proteinExistence type="inferred from homology"/>
<evidence type="ECO:0000256" key="10">
    <source>
        <dbReference type="ARBA" id="ARBA00022840"/>
    </source>
</evidence>
<dbReference type="AlphaFoldDB" id="A0AAC9SN27"/>
<dbReference type="NCBIfam" id="TIGR00682">
    <property type="entry name" value="lpxK"/>
    <property type="match status" value="1"/>
</dbReference>
<dbReference type="Pfam" id="PF02606">
    <property type="entry name" value="LpxK"/>
    <property type="match status" value="1"/>
</dbReference>
<reference evidence="14 15" key="1">
    <citation type="submission" date="2017-06" db="EMBL/GenBank/DDBJ databases">
        <title>Genome sequence of Acetobacter pasteurianus subsp. pasteurianus strain SRCM101468.</title>
        <authorList>
            <person name="Cho S.H."/>
        </authorList>
    </citation>
    <scope>NUCLEOTIDE SEQUENCE [LARGE SCALE GENOMIC DNA]</scope>
    <source>
        <strain evidence="14 15">SRCM101468</strain>
    </source>
</reference>
<keyword evidence="7 13" id="KW-0808">Transferase</keyword>
<comment type="pathway">
    <text evidence="2 13">Glycolipid biosynthesis; lipid IV(A) biosynthesis; lipid IV(A) from (3R)-3-hydroxytetradecanoyl-[acyl-carrier-protein] and UDP-N-acetyl-alpha-D-glucosamine: step 6/6.</text>
</comment>
<dbReference type="InterPro" id="IPR027417">
    <property type="entry name" value="P-loop_NTPase"/>
</dbReference>
<evidence type="ECO:0000256" key="13">
    <source>
        <dbReference type="HAMAP-Rule" id="MF_00409"/>
    </source>
</evidence>
<keyword evidence="8 13" id="KW-0547">Nucleotide-binding</keyword>
<dbReference type="HAMAP" id="MF_00409">
    <property type="entry name" value="LpxK"/>
    <property type="match status" value="1"/>
</dbReference>
<dbReference type="PANTHER" id="PTHR42724:SF1">
    <property type="entry name" value="TETRAACYLDISACCHARIDE 4'-KINASE, MITOCHONDRIAL-RELATED"/>
    <property type="match status" value="1"/>
</dbReference>
<evidence type="ECO:0000256" key="11">
    <source>
        <dbReference type="ARBA" id="ARBA00023098"/>
    </source>
</evidence>
<accession>A0AAC9SN27</accession>
<evidence type="ECO:0000256" key="8">
    <source>
        <dbReference type="ARBA" id="ARBA00022741"/>
    </source>
</evidence>
<name>A0AAC9SN27_ACEPA</name>
<dbReference type="EMBL" id="CP021922">
    <property type="protein sequence ID" value="ASC04338.1"/>
    <property type="molecule type" value="Genomic_DNA"/>
</dbReference>
<dbReference type="GO" id="GO:0009029">
    <property type="term" value="F:lipid-A 4'-kinase activity"/>
    <property type="evidence" value="ECO:0007669"/>
    <property type="project" value="UniProtKB-UniRule"/>
</dbReference>
<dbReference type="RefSeq" id="WP_088364604.1">
    <property type="nucleotide sequence ID" value="NZ_CP021922.1"/>
</dbReference>
<evidence type="ECO:0000256" key="7">
    <source>
        <dbReference type="ARBA" id="ARBA00022679"/>
    </source>
</evidence>
<gene>
    <name evidence="13 14" type="primary">lpxK</name>
    <name evidence="14" type="ORF">S101468_00065</name>
</gene>
<feature type="binding site" evidence="13">
    <location>
        <begin position="55"/>
        <end position="62"/>
    </location>
    <ligand>
        <name>ATP</name>
        <dbReference type="ChEBI" id="CHEBI:30616"/>
    </ligand>
</feature>
<dbReference type="SUPFAM" id="SSF52540">
    <property type="entry name" value="P-loop containing nucleoside triphosphate hydrolases"/>
    <property type="match status" value="1"/>
</dbReference>
<comment type="function">
    <text evidence="1 13">Transfers the gamma-phosphate of ATP to the 4'-position of a tetraacyldisaccharide 1-phosphate intermediate (termed DS-1-P) to form tetraacyldisaccharide 1,4'-bis-phosphate (lipid IVA).</text>
</comment>
<sequence>MVRLRAPAFWSQPSAKIRPLLLSPFSAIVAAITARKQRQMGWTAPVPVLCCGNISVGGTGKTTVVLDLAERLLQRGKNPHILTRGYGGRLRATTRVNPAQHTAQDVGDEPLLLAQLCPVWVGADRAESARMAVAAGADCLLMDDGFQNPSLHKNLSLLVVDGGAGLGNGHVLPAGPLREQPLQAFARAQATVLIGPDKTGFQERFGKVASHLMRAGLRQSDTISVLQGQRCVAFAGLGRPEKFFEGLKNCNVALAQTVAFPDHYFYKQQDLARLADMAVSLQARLVTTPKDAVRLPEYFRHKVITVGVELVWQNPAAPEILLDQFLNEAAAG</sequence>
<dbReference type="InterPro" id="IPR003758">
    <property type="entry name" value="LpxK"/>
</dbReference>
<keyword evidence="9 13" id="KW-0418">Kinase</keyword>
<dbReference type="EC" id="2.7.1.130" evidence="3 13"/>
<evidence type="ECO:0000313" key="15">
    <source>
        <dbReference type="Proteomes" id="UP000196816"/>
    </source>
</evidence>
<dbReference type="GO" id="GO:0009245">
    <property type="term" value="P:lipid A biosynthetic process"/>
    <property type="evidence" value="ECO:0007669"/>
    <property type="project" value="UniProtKB-UniRule"/>
</dbReference>
<dbReference type="GO" id="GO:0009244">
    <property type="term" value="P:lipopolysaccharide core region biosynthetic process"/>
    <property type="evidence" value="ECO:0007669"/>
    <property type="project" value="TreeGrafter"/>
</dbReference>
<organism evidence="14 15">
    <name type="scientific">Acetobacter pasteurianus subsp. pasteurianus</name>
    <dbReference type="NCBI Taxonomy" id="481145"/>
    <lineage>
        <taxon>Bacteria</taxon>
        <taxon>Pseudomonadati</taxon>
        <taxon>Pseudomonadota</taxon>
        <taxon>Alphaproteobacteria</taxon>
        <taxon>Acetobacterales</taxon>
        <taxon>Acetobacteraceae</taxon>
        <taxon>Acetobacter</taxon>
    </lineage>
</organism>